<organism evidence="6 7">
    <name type="scientific">Actinocorallia aurantiaca</name>
    <dbReference type="NCBI Taxonomy" id="46204"/>
    <lineage>
        <taxon>Bacteria</taxon>
        <taxon>Bacillati</taxon>
        <taxon>Actinomycetota</taxon>
        <taxon>Actinomycetes</taxon>
        <taxon>Streptosporangiales</taxon>
        <taxon>Thermomonosporaceae</taxon>
        <taxon>Actinocorallia</taxon>
    </lineage>
</organism>
<dbReference type="InterPro" id="IPR027417">
    <property type="entry name" value="P-loop_NTPase"/>
</dbReference>
<dbReference type="PRINTS" id="PR00364">
    <property type="entry name" value="DISEASERSIST"/>
</dbReference>
<evidence type="ECO:0000256" key="4">
    <source>
        <dbReference type="SAM" id="MobiDB-lite"/>
    </source>
</evidence>
<comment type="similarity">
    <text evidence="1">Belongs to the AfsR/DnrI/RedD regulatory family.</text>
</comment>
<proteinExistence type="inferred from homology"/>
<feature type="region of interest" description="Disordered" evidence="4">
    <location>
        <begin position="259"/>
        <end position="280"/>
    </location>
</feature>
<dbReference type="Pfam" id="PF25872">
    <property type="entry name" value="HTH_77"/>
    <property type="match status" value="1"/>
</dbReference>
<dbReference type="SUPFAM" id="SSF46894">
    <property type="entry name" value="C-terminal effector domain of the bipartite response regulators"/>
    <property type="match status" value="1"/>
</dbReference>
<evidence type="ECO:0000313" key="6">
    <source>
        <dbReference type="EMBL" id="GAA2724530.1"/>
    </source>
</evidence>
<feature type="DNA-binding region" description="OmpR/PhoB-type" evidence="3">
    <location>
        <begin position="1"/>
        <end position="101"/>
    </location>
</feature>
<evidence type="ECO:0000313" key="7">
    <source>
        <dbReference type="Proteomes" id="UP001501842"/>
    </source>
</evidence>
<dbReference type="SUPFAM" id="SSF52540">
    <property type="entry name" value="P-loop containing nucleoside triphosphate hydrolases"/>
    <property type="match status" value="1"/>
</dbReference>
<dbReference type="PANTHER" id="PTHR47691:SF3">
    <property type="entry name" value="HTH-TYPE TRANSCRIPTIONAL REGULATOR RV0890C-RELATED"/>
    <property type="match status" value="1"/>
</dbReference>
<evidence type="ECO:0000259" key="5">
    <source>
        <dbReference type="PROSITE" id="PS51755"/>
    </source>
</evidence>
<dbReference type="Pfam" id="PF00486">
    <property type="entry name" value="Trans_reg_C"/>
    <property type="match status" value="1"/>
</dbReference>
<dbReference type="EMBL" id="BAAATZ010000007">
    <property type="protein sequence ID" value="GAA2724530.1"/>
    <property type="molecule type" value="Genomic_DNA"/>
</dbReference>
<dbReference type="Pfam" id="PF03704">
    <property type="entry name" value="BTAD"/>
    <property type="match status" value="1"/>
</dbReference>
<keyword evidence="2 3" id="KW-0238">DNA-binding</keyword>
<dbReference type="CDD" id="cd15831">
    <property type="entry name" value="BTAD"/>
    <property type="match status" value="1"/>
</dbReference>
<dbReference type="InterPro" id="IPR058852">
    <property type="entry name" value="HTH_77"/>
</dbReference>
<dbReference type="InterPro" id="IPR005158">
    <property type="entry name" value="BTAD"/>
</dbReference>
<protein>
    <submittedName>
        <fullName evidence="6">BTAD domain-containing putative transcriptional regulator</fullName>
    </submittedName>
</protein>
<evidence type="ECO:0000256" key="1">
    <source>
        <dbReference type="ARBA" id="ARBA00005820"/>
    </source>
</evidence>
<gene>
    <name evidence="6" type="ORF">GCM10010439_22370</name>
</gene>
<dbReference type="SMART" id="SM00862">
    <property type="entry name" value="Trans_reg_C"/>
    <property type="match status" value="1"/>
</dbReference>
<comment type="caution">
    <text evidence="6">The sequence shown here is derived from an EMBL/GenBank/DDBJ whole genome shotgun (WGS) entry which is preliminary data.</text>
</comment>
<dbReference type="InterPro" id="IPR011990">
    <property type="entry name" value="TPR-like_helical_dom_sf"/>
</dbReference>
<evidence type="ECO:0000256" key="3">
    <source>
        <dbReference type="PROSITE-ProRule" id="PRU01091"/>
    </source>
</evidence>
<dbReference type="CDD" id="cd00383">
    <property type="entry name" value="trans_reg_C"/>
    <property type="match status" value="1"/>
</dbReference>
<dbReference type="Gene3D" id="1.10.10.10">
    <property type="entry name" value="Winged helix-like DNA-binding domain superfamily/Winged helix DNA-binding domain"/>
    <property type="match status" value="1"/>
</dbReference>
<sequence>MWPVVVRFGVLGPVSAEVDGRPARLGGPRQRAVLAVLLIARGRVVSAEQIVSAVWEGLAPPSPTTLQAYVSELRKALEPGREVRAPGRLLVREGPGYALRAAPADVDAECFTDLAARGRRAMEAGEHEKAEDLLGRALELWRGPAYAEFAEAGFAVPEAARLEDLRAGVREDRLAAMIELGRPAESVGPLEVLVGEHPLRERGWELLALAQYRAGRQADALATLRAVRRSLADELGIEPGPALRSLESAMFAQDTRLDPVEAPRPRSSPPSAPPAAASGHSGNLPFSLSAFVGREPDLELTGRLLAEHRLVTLTGPGGVGKTRLSLETARLRRDADGPWLVELAGMQEPGLLPSVVAAALGIPGTATAEQLAAVLADRETLLLLDNCEHLVAPVAETVAVLLSRCGGLRVLATSREPLGLSGEAVHEVQPLDPAGDAAELFLRRASAALPGWAPDDAERAGVVALCAKLDGIPLALELAAAQCRMLSVAQISDALHDGFDVLVGGPSGPDRHRTLENTVAWSHRLLEPAERRLFHRLGVFAGPFDLEAAGAVAGVSPVLPPLAALVRKSLLAVEPGTAPRRYRMLETLRQYALRGLDPEDLAPAGRRHRAWVLARAEAAERRLRGPEAADLLAMLGEEQAEIRTAFTSAAAEGDGEYMLRLAGALYWFWYRKGHIAEGLSWLADAFALAPDADPGVRARARAGFGGLLYLEGRFQEAYETSLVAEEEARQAGDPVTEALAALYKPYMGVLAGAHLDVPALLSHAVEVAGRSGEQWLTTEALMVQGMIGRVLGDPSSADVLARAVAVGRACGHDWAMGSAVWSSMKTALDHGDGRRALALTGELLDMLERHVDVTSWLVLLHTSAHALAVAGQGGRAALLMGAVDAVGRRVGFSPEVMDPFDGPREAAAVRESLPPEKYERLLAEGRRLSRQEANALLAESSVRAGGTPDLVGGP</sequence>
<dbReference type="InterPro" id="IPR001867">
    <property type="entry name" value="OmpR/PhoB-type_DNA-bd"/>
</dbReference>
<keyword evidence="7" id="KW-1185">Reference proteome</keyword>
<reference evidence="7" key="1">
    <citation type="journal article" date="2019" name="Int. J. Syst. Evol. Microbiol.">
        <title>The Global Catalogue of Microorganisms (GCM) 10K type strain sequencing project: providing services to taxonomists for standard genome sequencing and annotation.</title>
        <authorList>
            <consortium name="The Broad Institute Genomics Platform"/>
            <consortium name="The Broad Institute Genome Sequencing Center for Infectious Disease"/>
            <person name="Wu L."/>
            <person name="Ma J."/>
        </authorList>
    </citation>
    <scope>NUCLEOTIDE SEQUENCE [LARGE SCALE GENOMIC DNA]</scope>
    <source>
        <strain evidence="7">JCM 8201</strain>
    </source>
</reference>
<dbReference type="Gene3D" id="3.40.50.300">
    <property type="entry name" value="P-loop containing nucleotide triphosphate hydrolases"/>
    <property type="match status" value="1"/>
</dbReference>
<accession>A0ABP6GIW7</accession>
<dbReference type="Gene3D" id="1.25.40.10">
    <property type="entry name" value="Tetratricopeptide repeat domain"/>
    <property type="match status" value="1"/>
</dbReference>
<dbReference type="PROSITE" id="PS51755">
    <property type="entry name" value="OMPR_PHOB"/>
    <property type="match status" value="1"/>
</dbReference>
<dbReference type="SMART" id="SM01043">
    <property type="entry name" value="BTAD"/>
    <property type="match status" value="1"/>
</dbReference>
<feature type="domain" description="OmpR/PhoB-type" evidence="5">
    <location>
        <begin position="1"/>
        <end position="101"/>
    </location>
</feature>
<dbReference type="PANTHER" id="PTHR47691">
    <property type="entry name" value="REGULATOR-RELATED"/>
    <property type="match status" value="1"/>
</dbReference>
<dbReference type="Proteomes" id="UP001501842">
    <property type="component" value="Unassembled WGS sequence"/>
</dbReference>
<dbReference type="InterPro" id="IPR036388">
    <property type="entry name" value="WH-like_DNA-bd_sf"/>
</dbReference>
<dbReference type="SUPFAM" id="SSF48452">
    <property type="entry name" value="TPR-like"/>
    <property type="match status" value="1"/>
</dbReference>
<evidence type="ECO:0000256" key="2">
    <source>
        <dbReference type="ARBA" id="ARBA00023125"/>
    </source>
</evidence>
<name>A0ABP6GIW7_9ACTN</name>
<dbReference type="InterPro" id="IPR016032">
    <property type="entry name" value="Sig_transdc_resp-reg_C-effctor"/>
</dbReference>